<dbReference type="AlphaFoldDB" id="A0A0F9PN79"/>
<proteinExistence type="predicted"/>
<evidence type="ECO:0000259" key="1">
    <source>
        <dbReference type="SMART" id="SM00507"/>
    </source>
</evidence>
<protein>
    <recommendedName>
        <fullName evidence="1">HNH nuclease domain-containing protein</fullName>
    </recommendedName>
</protein>
<gene>
    <name evidence="2" type="ORF">LCGC14_0878480</name>
</gene>
<comment type="caution">
    <text evidence="2">The sequence shown here is derived from an EMBL/GenBank/DDBJ whole genome shotgun (WGS) entry which is preliminary data.</text>
</comment>
<dbReference type="EMBL" id="LAZR01002750">
    <property type="protein sequence ID" value="KKN26042.1"/>
    <property type="molecule type" value="Genomic_DNA"/>
</dbReference>
<organism evidence="2">
    <name type="scientific">marine sediment metagenome</name>
    <dbReference type="NCBI Taxonomy" id="412755"/>
    <lineage>
        <taxon>unclassified sequences</taxon>
        <taxon>metagenomes</taxon>
        <taxon>ecological metagenomes</taxon>
    </lineage>
</organism>
<feature type="non-terminal residue" evidence="2">
    <location>
        <position position="295"/>
    </location>
</feature>
<sequence length="295" mass="33099">MDAVAVRAEGVCVSCDGPAGVFEGNGRTRKQCNACRHANRPTPNSKRWGGRCAHCGKAFTAYRPQTYCSRRCAREVRQRPPCECKQCGREFVPKAVDRTTYCSRDCAFDAKSEGHNEREARVAAERALWKAGVCEVCGKPFERSMRQSRLCSRECWLQSGRDRYHATYEPTPERMAACRQCGESITWRGRGKRKYCGACRAMHDAAGNSVCAHRRRARLGGAQSESIDPVVLFEIDDWVCQLCGGLVQQYPKSDRSWHDDRANIDHIVPLSRGGSHTWGNVQTACAHCNCCLKRD</sequence>
<reference evidence="2" key="1">
    <citation type="journal article" date="2015" name="Nature">
        <title>Complex archaea that bridge the gap between prokaryotes and eukaryotes.</title>
        <authorList>
            <person name="Spang A."/>
            <person name="Saw J.H."/>
            <person name="Jorgensen S.L."/>
            <person name="Zaremba-Niedzwiedzka K."/>
            <person name="Martijn J."/>
            <person name="Lind A.E."/>
            <person name="van Eijk R."/>
            <person name="Schleper C."/>
            <person name="Guy L."/>
            <person name="Ettema T.J."/>
        </authorList>
    </citation>
    <scope>NUCLEOTIDE SEQUENCE</scope>
</reference>
<dbReference type="Gene3D" id="1.10.30.50">
    <property type="match status" value="1"/>
</dbReference>
<dbReference type="InterPro" id="IPR029471">
    <property type="entry name" value="HNH_5"/>
</dbReference>
<dbReference type="InterPro" id="IPR003615">
    <property type="entry name" value="HNH_nuc"/>
</dbReference>
<dbReference type="CDD" id="cd00085">
    <property type="entry name" value="HNHc"/>
    <property type="match status" value="1"/>
</dbReference>
<feature type="domain" description="HNH nuclease" evidence="1">
    <location>
        <begin position="227"/>
        <end position="290"/>
    </location>
</feature>
<dbReference type="SMART" id="SM00507">
    <property type="entry name" value="HNHc"/>
    <property type="match status" value="1"/>
</dbReference>
<evidence type="ECO:0000313" key="2">
    <source>
        <dbReference type="EMBL" id="KKN26042.1"/>
    </source>
</evidence>
<accession>A0A0F9PN79</accession>
<name>A0A0F9PN79_9ZZZZ</name>
<dbReference type="Pfam" id="PF14279">
    <property type="entry name" value="HNH_5"/>
    <property type="match status" value="1"/>
</dbReference>